<evidence type="ECO:0000313" key="14">
    <source>
        <dbReference type="Proteomes" id="UP000639338"/>
    </source>
</evidence>
<dbReference type="PANTHER" id="PTHR43178:SF5">
    <property type="entry name" value="LIPOAMIDE ACYLTRANSFERASE COMPONENT OF BRANCHED-CHAIN ALPHA-KETO ACID DEHYDROGENASE COMPLEX, MITOCHONDRIAL"/>
    <property type="match status" value="1"/>
</dbReference>
<evidence type="ECO:0000256" key="10">
    <source>
        <dbReference type="RuleBase" id="RU003423"/>
    </source>
</evidence>
<dbReference type="Gene3D" id="4.10.320.10">
    <property type="entry name" value="E3-binding domain"/>
    <property type="match status" value="1"/>
</dbReference>
<comment type="subcellular location">
    <subcellularLocation>
        <location evidence="2">Mitochondrion matrix</location>
    </subcellularLocation>
</comment>
<dbReference type="GO" id="GO:0005829">
    <property type="term" value="C:cytosol"/>
    <property type="evidence" value="ECO:0007669"/>
    <property type="project" value="UniProtKB-ARBA"/>
</dbReference>
<dbReference type="InterPro" id="IPR036625">
    <property type="entry name" value="E3-bd_dom_sf"/>
</dbReference>
<evidence type="ECO:0000259" key="11">
    <source>
        <dbReference type="PROSITE" id="PS50968"/>
    </source>
</evidence>
<feature type="domain" description="Lipoyl-binding" evidence="11">
    <location>
        <begin position="39"/>
        <end position="114"/>
    </location>
</feature>
<dbReference type="SUPFAM" id="SSF51230">
    <property type="entry name" value="Single hybrid motif"/>
    <property type="match status" value="1"/>
</dbReference>
<comment type="caution">
    <text evidence="13">The sequence shown here is derived from an EMBL/GenBank/DDBJ whole genome shotgun (WGS) entry which is preliminary data.</text>
</comment>
<keyword evidence="5 10" id="KW-0450">Lipoyl</keyword>
<dbReference type="SUPFAM" id="SSF52777">
    <property type="entry name" value="CoA-dependent acyltransferases"/>
    <property type="match status" value="1"/>
</dbReference>
<dbReference type="InterPro" id="IPR050743">
    <property type="entry name" value="2-oxoacid_DH_E2_comp"/>
</dbReference>
<evidence type="ECO:0000313" key="13">
    <source>
        <dbReference type="EMBL" id="KAF7997884.1"/>
    </source>
</evidence>
<dbReference type="Pfam" id="PF00364">
    <property type="entry name" value="Biotin_lipoyl"/>
    <property type="match status" value="1"/>
</dbReference>
<accession>A0A834Y607</accession>
<dbReference type="GO" id="GO:0016407">
    <property type="term" value="F:acetyltransferase activity"/>
    <property type="evidence" value="ECO:0007669"/>
    <property type="project" value="TreeGrafter"/>
</dbReference>
<evidence type="ECO:0000259" key="12">
    <source>
        <dbReference type="PROSITE" id="PS51826"/>
    </source>
</evidence>
<keyword evidence="7" id="KW-0496">Mitochondrion</keyword>
<dbReference type="InterPro" id="IPR023213">
    <property type="entry name" value="CAT-like_dom_sf"/>
</dbReference>
<evidence type="ECO:0000256" key="3">
    <source>
        <dbReference type="ARBA" id="ARBA00007317"/>
    </source>
</evidence>
<dbReference type="FunFam" id="2.40.50.100:FF:000013">
    <property type="entry name" value="Dihydrolipoamide acetyltransferase component of pyruvate dehydrogenase complex"/>
    <property type="match status" value="1"/>
</dbReference>
<dbReference type="InterPro" id="IPR001078">
    <property type="entry name" value="2-oxoacid_DH_actylTfrase"/>
</dbReference>
<gene>
    <name evidence="13" type="ORF">HCN44_009282</name>
</gene>
<evidence type="ECO:0000256" key="9">
    <source>
        <dbReference type="ARBA" id="ARBA00051775"/>
    </source>
</evidence>
<reference evidence="13 14" key="1">
    <citation type="submission" date="2020-08" db="EMBL/GenBank/DDBJ databases">
        <title>Aphidius gifuensis genome sequencing and assembly.</title>
        <authorList>
            <person name="Du Z."/>
        </authorList>
    </citation>
    <scope>NUCLEOTIDE SEQUENCE [LARGE SCALE GENOMIC DNA]</scope>
    <source>
        <strain evidence="13">YNYX2018</strain>
        <tissue evidence="13">Adults</tissue>
    </source>
</reference>
<dbReference type="InterPro" id="IPR003016">
    <property type="entry name" value="2-oxoA_DH_lipoyl-BS"/>
</dbReference>
<keyword evidence="4 10" id="KW-0808">Transferase</keyword>
<dbReference type="OrthoDB" id="202158at2759"/>
<keyword evidence="6" id="KW-0809">Transit peptide</keyword>
<dbReference type="Pfam" id="PF00198">
    <property type="entry name" value="2-oxoacid_dh"/>
    <property type="match status" value="1"/>
</dbReference>
<dbReference type="FunFam" id="3.30.559.10:FF:000007">
    <property type="entry name" value="Dihydrolipoamide acetyltransferase component of pyruvate dehydrogenase complex"/>
    <property type="match status" value="1"/>
</dbReference>
<keyword evidence="8 10" id="KW-0012">Acyltransferase</keyword>
<dbReference type="PROSITE" id="PS50968">
    <property type="entry name" value="BIOTINYL_LIPOYL"/>
    <property type="match status" value="1"/>
</dbReference>
<dbReference type="PROSITE" id="PS51826">
    <property type="entry name" value="PSBD"/>
    <property type="match status" value="1"/>
</dbReference>
<dbReference type="GO" id="GO:0031405">
    <property type="term" value="F:lipoic acid binding"/>
    <property type="evidence" value="ECO:0007669"/>
    <property type="project" value="TreeGrafter"/>
</dbReference>
<evidence type="ECO:0000256" key="8">
    <source>
        <dbReference type="ARBA" id="ARBA00023315"/>
    </source>
</evidence>
<name>A0A834Y607_APHGI</name>
<dbReference type="FunFam" id="4.10.320.10:FF:000002">
    <property type="entry name" value="Dihydrolipoamide acetyltransferase component of pyruvate dehydrogenase complex"/>
    <property type="match status" value="1"/>
</dbReference>
<comment type="catalytic activity">
    <reaction evidence="9">
        <text>N(6)-[(R)-dihydrolipoyl]-L-lysyl-[protein] + 2-methylpropanoyl-CoA = N(6)-[(R)-S(8)-2-methylpropanoyldihydrolipoyl]-L-lysyl-[protein] + CoA</text>
        <dbReference type="Rhea" id="RHEA:18865"/>
        <dbReference type="Rhea" id="RHEA-COMP:10475"/>
        <dbReference type="Rhea" id="RHEA-COMP:10497"/>
        <dbReference type="ChEBI" id="CHEBI:57287"/>
        <dbReference type="ChEBI" id="CHEBI:57338"/>
        <dbReference type="ChEBI" id="CHEBI:83100"/>
        <dbReference type="ChEBI" id="CHEBI:83142"/>
        <dbReference type="EC" id="2.3.1.168"/>
    </reaction>
    <physiologicalReaction direction="left-to-right" evidence="9">
        <dbReference type="Rhea" id="RHEA:18866"/>
    </physiologicalReaction>
</comment>
<sequence>MKRTAMALAWRLSSIVKLRTAVGLRTRLFSLSYVKHGTVVPFKLSDIGEGIREVTVKEWFVKPGDKVSQFDQICEVQSDKASVTITSRYDGSIKNLHYQIDDVALVGNPLVDIELDSVIKDTVVESTEPIKKITSSTSSKQTENNTDEHVYEKTITTPAVRRIAAENFIDLKKIIPTGKAGRVLKEDIISYLENKKLSVNNDKKNKQLNNDEFEIITLKGYEKHMWKSMTKSISIPHFSYSDEIEVTKLIEFRNNVKDILKKEENISLSFLPFIIKALSKALEKYPRLNAWLDEDSQSLKIFKNHNVSIAMDTPNGLVVPNIKNVQNQSIVEISRELNRIQLLGEKSSFSIDDLSGGTISLSNIGIIGGTYTKPVIASPQIAIGAIGKIQKLPRFDDQGNLITANILTITWSADHRVLDGVTVAKFSNVMRHYMENPSHLLIL</sequence>
<organism evidence="13 14">
    <name type="scientific">Aphidius gifuensis</name>
    <name type="common">Parasitoid wasp</name>
    <dbReference type="NCBI Taxonomy" id="684658"/>
    <lineage>
        <taxon>Eukaryota</taxon>
        <taxon>Metazoa</taxon>
        <taxon>Ecdysozoa</taxon>
        <taxon>Arthropoda</taxon>
        <taxon>Hexapoda</taxon>
        <taxon>Insecta</taxon>
        <taxon>Pterygota</taxon>
        <taxon>Neoptera</taxon>
        <taxon>Endopterygota</taxon>
        <taxon>Hymenoptera</taxon>
        <taxon>Apocrita</taxon>
        <taxon>Ichneumonoidea</taxon>
        <taxon>Braconidae</taxon>
        <taxon>Aphidiinae</taxon>
        <taxon>Aphidius</taxon>
    </lineage>
</organism>
<dbReference type="AlphaFoldDB" id="A0A834Y607"/>
<evidence type="ECO:0000256" key="2">
    <source>
        <dbReference type="ARBA" id="ARBA00004305"/>
    </source>
</evidence>
<dbReference type="GO" id="GO:0043754">
    <property type="term" value="F:dihydrolipoamide branched chain acyltransferase activity"/>
    <property type="evidence" value="ECO:0007669"/>
    <property type="project" value="UniProtKB-EC"/>
</dbReference>
<comment type="similarity">
    <text evidence="3 10">Belongs to the 2-oxoacid dehydrogenase family.</text>
</comment>
<dbReference type="GO" id="GO:0005759">
    <property type="term" value="C:mitochondrial matrix"/>
    <property type="evidence" value="ECO:0007669"/>
    <property type="project" value="UniProtKB-SubCell"/>
</dbReference>
<evidence type="ECO:0000256" key="6">
    <source>
        <dbReference type="ARBA" id="ARBA00022946"/>
    </source>
</evidence>
<dbReference type="InterPro" id="IPR004167">
    <property type="entry name" value="PSBD"/>
</dbReference>
<comment type="cofactor">
    <cofactor evidence="1 10">
        <name>(R)-lipoate</name>
        <dbReference type="ChEBI" id="CHEBI:83088"/>
    </cofactor>
</comment>
<dbReference type="CDD" id="cd06849">
    <property type="entry name" value="lipoyl_domain"/>
    <property type="match status" value="1"/>
</dbReference>
<dbReference type="Gene3D" id="2.40.50.100">
    <property type="match status" value="1"/>
</dbReference>
<dbReference type="Pfam" id="PF02817">
    <property type="entry name" value="E3_binding"/>
    <property type="match status" value="1"/>
</dbReference>
<dbReference type="SUPFAM" id="SSF47005">
    <property type="entry name" value="Peripheral subunit-binding domain of 2-oxo acid dehydrogenase complex"/>
    <property type="match status" value="1"/>
</dbReference>
<dbReference type="InterPro" id="IPR011053">
    <property type="entry name" value="Single_hybrid_motif"/>
</dbReference>
<dbReference type="Gene3D" id="3.30.559.10">
    <property type="entry name" value="Chloramphenicol acetyltransferase-like domain"/>
    <property type="match status" value="1"/>
</dbReference>
<evidence type="ECO:0000256" key="1">
    <source>
        <dbReference type="ARBA" id="ARBA00001938"/>
    </source>
</evidence>
<feature type="domain" description="Peripheral subunit-binding (PSBD)" evidence="12">
    <location>
        <begin position="155"/>
        <end position="192"/>
    </location>
</feature>
<evidence type="ECO:0000256" key="7">
    <source>
        <dbReference type="ARBA" id="ARBA00023128"/>
    </source>
</evidence>
<dbReference type="Proteomes" id="UP000639338">
    <property type="component" value="Unassembled WGS sequence"/>
</dbReference>
<dbReference type="EC" id="2.3.1.-" evidence="10"/>
<evidence type="ECO:0000256" key="5">
    <source>
        <dbReference type="ARBA" id="ARBA00022823"/>
    </source>
</evidence>
<evidence type="ECO:0000256" key="4">
    <source>
        <dbReference type="ARBA" id="ARBA00022679"/>
    </source>
</evidence>
<proteinExistence type="inferred from homology"/>
<protein>
    <recommendedName>
        <fullName evidence="10">Dihydrolipoamide acetyltransferase component of pyruvate dehydrogenase complex</fullName>
        <ecNumber evidence="10">2.3.1.-</ecNumber>
    </recommendedName>
</protein>
<dbReference type="EMBL" id="JACMRX010000001">
    <property type="protein sequence ID" value="KAF7997884.1"/>
    <property type="molecule type" value="Genomic_DNA"/>
</dbReference>
<dbReference type="InterPro" id="IPR000089">
    <property type="entry name" value="Biotin_lipoyl"/>
</dbReference>
<dbReference type="PANTHER" id="PTHR43178">
    <property type="entry name" value="DIHYDROLIPOAMIDE ACETYLTRANSFERASE COMPONENT OF PYRUVATE DEHYDROGENASE COMPLEX"/>
    <property type="match status" value="1"/>
</dbReference>
<dbReference type="PROSITE" id="PS00189">
    <property type="entry name" value="LIPOYL"/>
    <property type="match status" value="1"/>
</dbReference>
<keyword evidence="14" id="KW-1185">Reference proteome</keyword>